<geneLocation type="plasmid" evidence="1">
    <name>pUTK21</name>
</geneLocation>
<evidence type="ECO:0000313" key="1">
    <source>
        <dbReference type="EMBL" id="EXF91045.1"/>
    </source>
</evidence>
<gene>
    <name evidence="1" type="ORF">HK44_029445</name>
</gene>
<evidence type="ECO:0000313" key="2">
    <source>
        <dbReference type="Proteomes" id="UP000022611"/>
    </source>
</evidence>
<dbReference type="HOGENOM" id="CLU_174799_1_0_6"/>
<dbReference type="Proteomes" id="UP000022611">
    <property type="component" value="Unassembled WGS sequence"/>
</dbReference>
<protein>
    <submittedName>
        <fullName evidence="1">ArdR protein</fullName>
    </submittedName>
</protein>
<comment type="caution">
    <text evidence="1">The sequence shown here is derived from an EMBL/GenBank/DDBJ whole genome shotgun (WGS) entry which is preliminary data.</text>
</comment>
<sequence>MQHQIADLRQIAQVWRKNNQEQSGGIVCIWEQSAYCWKNELRDPDHERPGVYAVLEDGQVFIAEGGDYSNGAKQWAAIAPAANKNPA</sequence>
<dbReference type="OrthoDB" id="5680613at2"/>
<organism evidence="1 2">
    <name type="scientific">Pseudomonas fluorescens HK44</name>
    <dbReference type="NCBI Taxonomy" id="1042209"/>
    <lineage>
        <taxon>Bacteria</taxon>
        <taxon>Pseudomonadati</taxon>
        <taxon>Pseudomonadota</taxon>
        <taxon>Gammaproteobacteria</taxon>
        <taxon>Pseudomonadales</taxon>
        <taxon>Pseudomonadaceae</taxon>
        <taxon>Pseudomonas</taxon>
    </lineage>
</organism>
<name>A0A010SCM7_PSEFL</name>
<reference evidence="1 2" key="1">
    <citation type="journal article" date="2011" name="J. Bacteriol.">
        <title>Draft genome sequence of the polycyclic aromatic hydrocarbon-degrading, genetically engineered bioluminescent bioreporter Pseudomonas fluorescens HK44.</title>
        <authorList>
            <person name="Chauhan A."/>
            <person name="Layton A.C."/>
            <person name="Williams D.E."/>
            <person name="Smartt A.E."/>
            <person name="Ripp S."/>
            <person name="Karpinets T.V."/>
            <person name="Brown S.D."/>
            <person name="Sayler G.S."/>
        </authorList>
    </citation>
    <scope>NUCLEOTIDE SEQUENCE [LARGE SCALE GENOMIC DNA]</scope>
    <source>
        <strain evidence="1 2">HK44</strain>
        <plasmid evidence="1">pUTK21</plasmid>
    </source>
</reference>
<keyword evidence="1" id="KW-0614">Plasmid</keyword>
<dbReference type="EMBL" id="AFOY02000029">
    <property type="protein sequence ID" value="EXF91045.1"/>
    <property type="molecule type" value="Genomic_DNA"/>
</dbReference>
<dbReference type="RefSeq" id="WP_019694540.1">
    <property type="nucleotide sequence ID" value="NZ_AFOY02000029.1"/>
</dbReference>
<dbReference type="AlphaFoldDB" id="A0A010SCM7"/>
<accession>A0A010SCM7</accession>
<proteinExistence type="predicted"/>